<comment type="pathway">
    <text evidence="1 9">Cell wall biogenesis; peptidoglycan biosynthesis.</text>
</comment>
<dbReference type="UniPathway" id="UPA00219"/>
<feature type="active site" description="Proton donor/acceptor" evidence="9">
    <location>
        <position position="138"/>
    </location>
</feature>
<keyword evidence="7 9" id="KW-0573">Peptidoglycan synthesis</keyword>
<dbReference type="InterPro" id="IPR005490">
    <property type="entry name" value="LD_TPept_cat_dom"/>
</dbReference>
<comment type="similarity">
    <text evidence="2">Belongs to the YkuD family.</text>
</comment>
<evidence type="ECO:0000256" key="3">
    <source>
        <dbReference type="ARBA" id="ARBA00022676"/>
    </source>
</evidence>
<evidence type="ECO:0000256" key="1">
    <source>
        <dbReference type="ARBA" id="ARBA00004752"/>
    </source>
</evidence>
<evidence type="ECO:0000256" key="6">
    <source>
        <dbReference type="ARBA" id="ARBA00022960"/>
    </source>
</evidence>
<accession>A0A520MND3</accession>
<keyword evidence="4" id="KW-0808">Transferase</keyword>
<reference evidence="12 13" key="1">
    <citation type="submission" date="2019-02" db="EMBL/GenBank/DDBJ databases">
        <title>Prokaryotic population dynamics and viral predation in marine succession experiment using metagenomics: the confinement effect.</title>
        <authorList>
            <person name="Haro-Moreno J.M."/>
            <person name="Rodriguez-Valera F."/>
            <person name="Lopez-Perez M."/>
        </authorList>
    </citation>
    <scope>NUCLEOTIDE SEQUENCE [LARGE SCALE GENOMIC DNA]</scope>
    <source>
        <strain evidence="12">MED-G163</strain>
    </source>
</reference>
<dbReference type="InterPro" id="IPR038063">
    <property type="entry name" value="Transpep_catalytic_dom"/>
</dbReference>
<evidence type="ECO:0000256" key="9">
    <source>
        <dbReference type="PROSITE-ProRule" id="PRU01373"/>
    </source>
</evidence>
<dbReference type="CDD" id="cd16913">
    <property type="entry name" value="YkuD_like"/>
    <property type="match status" value="1"/>
</dbReference>
<dbReference type="GO" id="GO:0071972">
    <property type="term" value="F:peptidoglycan L,D-transpeptidase activity"/>
    <property type="evidence" value="ECO:0007669"/>
    <property type="project" value="TreeGrafter"/>
</dbReference>
<keyword evidence="8 9" id="KW-0961">Cell wall biogenesis/degradation</keyword>
<feature type="active site" description="Nucleophile" evidence="9">
    <location>
        <position position="154"/>
    </location>
</feature>
<feature type="domain" description="L,D-TPase catalytic" evidence="11">
    <location>
        <begin position="22"/>
        <end position="178"/>
    </location>
</feature>
<dbReference type="Proteomes" id="UP000315782">
    <property type="component" value="Unassembled WGS sequence"/>
</dbReference>
<sequence>MYKKTCLGLFLFLCGSSLASDRIIEIDISEQRLYLYKNKSLEASYPISTSKYGEGSIENSYKTPLGEHVIKEKIGDNAPINTIFKSRIDTKRTADITHEKIDTPNDYVTSRILWLDGLEPGVNKGKGIDSFSRYIYIHATQEEGLIGLKASDGCIRMFNADVIELYDLVKIGTKVTIKA</sequence>
<evidence type="ECO:0000256" key="10">
    <source>
        <dbReference type="SAM" id="SignalP"/>
    </source>
</evidence>
<evidence type="ECO:0000256" key="7">
    <source>
        <dbReference type="ARBA" id="ARBA00022984"/>
    </source>
</evidence>
<dbReference type="GO" id="GO:0008360">
    <property type="term" value="P:regulation of cell shape"/>
    <property type="evidence" value="ECO:0007669"/>
    <property type="project" value="UniProtKB-UniRule"/>
</dbReference>
<keyword evidence="5" id="KW-0378">Hydrolase</keyword>
<gene>
    <name evidence="12" type="ORF">EVA96_00875</name>
</gene>
<dbReference type="PANTHER" id="PTHR30582:SF24">
    <property type="entry name" value="L,D-TRANSPEPTIDASE ERFK_SRFK-RELATED"/>
    <property type="match status" value="1"/>
</dbReference>
<proteinExistence type="inferred from homology"/>
<feature type="chain" id="PRO_5021996466" evidence="10">
    <location>
        <begin position="20"/>
        <end position="179"/>
    </location>
</feature>
<keyword evidence="6 9" id="KW-0133">Cell shape</keyword>
<name>A0A520MND3_9GAMM</name>
<evidence type="ECO:0000256" key="8">
    <source>
        <dbReference type="ARBA" id="ARBA00023316"/>
    </source>
</evidence>
<dbReference type="GO" id="GO:0016757">
    <property type="term" value="F:glycosyltransferase activity"/>
    <property type="evidence" value="ECO:0007669"/>
    <property type="project" value="UniProtKB-KW"/>
</dbReference>
<keyword evidence="3" id="KW-0328">Glycosyltransferase</keyword>
<dbReference type="SUPFAM" id="SSF141523">
    <property type="entry name" value="L,D-transpeptidase catalytic domain-like"/>
    <property type="match status" value="1"/>
</dbReference>
<evidence type="ECO:0000256" key="5">
    <source>
        <dbReference type="ARBA" id="ARBA00022801"/>
    </source>
</evidence>
<evidence type="ECO:0000256" key="2">
    <source>
        <dbReference type="ARBA" id="ARBA00005992"/>
    </source>
</evidence>
<evidence type="ECO:0000259" key="11">
    <source>
        <dbReference type="PROSITE" id="PS52029"/>
    </source>
</evidence>
<organism evidence="12 13">
    <name type="scientific">SAR86 cluster bacterium</name>
    <dbReference type="NCBI Taxonomy" id="2030880"/>
    <lineage>
        <taxon>Bacteria</taxon>
        <taxon>Pseudomonadati</taxon>
        <taxon>Pseudomonadota</taxon>
        <taxon>Gammaproteobacteria</taxon>
        <taxon>SAR86 cluster</taxon>
    </lineage>
</organism>
<dbReference type="PANTHER" id="PTHR30582">
    <property type="entry name" value="L,D-TRANSPEPTIDASE"/>
    <property type="match status" value="1"/>
</dbReference>
<dbReference type="AlphaFoldDB" id="A0A520MND3"/>
<dbReference type="GO" id="GO:0071555">
    <property type="term" value="P:cell wall organization"/>
    <property type="evidence" value="ECO:0007669"/>
    <property type="project" value="UniProtKB-UniRule"/>
</dbReference>
<comment type="caution">
    <text evidence="12">The sequence shown here is derived from an EMBL/GenBank/DDBJ whole genome shotgun (WGS) entry which is preliminary data.</text>
</comment>
<dbReference type="Pfam" id="PF03734">
    <property type="entry name" value="YkuD"/>
    <property type="match status" value="1"/>
</dbReference>
<evidence type="ECO:0000313" key="12">
    <source>
        <dbReference type="EMBL" id="RZO22733.1"/>
    </source>
</evidence>
<dbReference type="PROSITE" id="PS52029">
    <property type="entry name" value="LD_TPASE"/>
    <property type="match status" value="1"/>
</dbReference>
<dbReference type="GO" id="GO:0018104">
    <property type="term" value="P:peptidoglycan-protein cross-linking"/>
    <property type="evidence" value="ECO:0007669"/>
    <property type="project" value="TreeGrafter"/>
</dbReference>
<keyword evidence="10" id="KW-0732">Signal</keyword>
<dbReference type="InterPro" id="IPR050979">
    <property type="entry name" value="LD-transpeptidase"/>
</dbReference>
<protein>
    <submittedName>
        <fullName evidence="12">L,D-transpeptidase</fullName>
    </submittedName>
</protein>
<dbReference type="GO" id="GO:0005576">
    <property type="term" value="C:extracellular region"/>
    <property type="evidence" value="ECO:0007669"/>
    <property type="project" value="TreeGrafter"/>
</dbReference>
<feature type="signal peptide" evidence="10">
    <location>
        <begin position="1"/>
        <end position="19"/>
    </location>
</feature>
<evidence type="ECO:0000313" key="13">
    <source>
        <dbReference type="Proteomes" id="UP000315782"/>
    </source>
</evidence>
<dbReference type="EMBL" id="SHBI01000002">
    <property type="protein sequence ID" value="RZO22733.1"/>
    <property type="molecule type" value="Genomic_DNA"/>
</dbReference>
<evidence type="ECO:0000256" key="4">
    <source>
        <dbReference type="ARBA" id="ARBA00022679"/>
    </source>
</evidence>
<dbReference type="Gene3D" id="2.40.440.10">
    <property type="entry name" value="L,D-transpeptidase catalytic domain-like"/>
    <property type="match status" value="1"/>
</dbReference>